<dbReference type="InterPro" id="IPR014729">
    <property type="entry name" value="Rossmann-like_a/b/a_fold"/>
</dbReference>
<keyword evidence="1" id="KW-0812">Transmembrane</keyword>
<evidence type="ECO:0000313" key="3">
    <source>
        <dbReference type="EMBL" id="RTR06431.1"/>
    </source>
</evidence>
<dbReference type="InterPro" id="IPR003848">
    <property type="entry name" value="DUF218"/>
</dbReference>
<sequence>MALLETLLLPPTLNALLILVGGLLWRRHQLLGGLAVVLGLGGLLLLATPVASHALRQDLEPPALQVAGDLSGAEAIVILGGGRDYDAPEFGWGDAPSNASWRRLAYGAYLHRQTDLPILVSGGRRHDEPSAEASLMDAALEEVFAVPVRWYEGRSRTTAENARYSAELLGDEDIRRIALVSQAWHLPRATAAFERAGLEVVPAPTEFASPPPAGLAAWRPSAYHLHQSSRALHEWLGRTARRLKDRLPR</sequence>
<dbReference type="GO" id="GO:0005886">
    <property type="term" value="C:plasma membrane"/>
    <property type="evidence" value="ECO:0007669"/>
    <property type="project" value="TreeGrafter"/>
</dbReference>
<dbReference type="InterPro" id="IPR051599">
    <property type="entry name" value="Cell_Envelope_Assoc"/>
</dbReference>
<dbReference type="CDD" id="cd06259">
    <property type="entry name" value="YdcF-like"/>
    <property type="match status" value="1"/>
</dbReference>
<dbReference type="PANTHER" id="PTHR30336">
    <property type="entry name" value="INNER MEMBRANE PROTEIN, PROBABLE PERMEASE"/>
    <property type="match status" value="1"/>
</dbReference>
<dbReference type="GO" id="GO:0000270">
    <property type="term" value="P:peptidoglycan metabolic process"/>
    <property type="evidence" value="ECO:0007669"/>
    <property type="project" value="TreeGrafter"/>
</dbReference>
<reference evidence="3 4" key="1">
    <citation type="submission" date="2018-12" db="EMBL/GenBank/DDBJ databases">
        <authorList>
            <person name="Yu L."/>
        </authorList>
    </citation>
    <scope>NUCLEOTIDE SEQUENCE [LARGE SCALE GENOMIC DNA]</scope>
    <source>
        <strain evidence="3 4">11S</strain>
    </source>
</reference>
<keyword evidence="1" id="KW-0472">Membrane</keyword>
<evidence type="ECO:0000256" key="1">
    <source>
        <dbReference type="SAM" id="Phobius"/>
    </source>
</evidence>
<evidence type="ECO:0000313" key="4">
    <source>
        <dbReference type="Proteomes" id="UP000267400"/>
    </source>
</evidence>
<keyword evidence="4" id="KW-1185">Reference proteome</keyword>
<organism evidence="3 4">
    <name type="scientific">Halomonas nitroreducens</name>
    <dbReference type="NCBI Taxonomy" id="447425"/>
    <lineage>
        <taxon>Bacteria</taxon>
        <taxon>Pseudomonadati</taxon>
        <taxon>Pseudomonadota</taxon>
        <taxon>Gammaproteobacteria</taxon>
        <taxon>Oceanospirillales</taxon>
        <taxon>Halomonadaceae</taxon>
        <taxon>Halomonas</taxon>
    </lineage>
</organism>
<dbReference type="OrthoDB" id="9809813at2"/>
<evidence type="ECO:0000259" key="2">
    <source>
        <dbReference type="Pfam" id="PF02698"/>
    </source>
</evidence>
<feature type="domain" description="DUF218" evidence="2">
    <location>
        <begin position="74"/>
        <end position="237"/>
    </location>
</feature>
<accession>A0A3S0JCJ0</accession>
<dbReference type="EMBL" id="RXNS01000002">
    <property type="protein sequence ID" value="RTR06431.1"/>
    <property type="molecule type" value="Genomic_DNA"/>
</dbReference>
<comment type="caution">
    <text evidence="3">The sequence shown here is derived from an EMBL/GenBank/DDBJ whole genome shotgun (WGS) entry which is preliminary data.</text>
</comment>
<dbReference type="Pfam" id="PF02698">
    <property type="entry name" value="DUF218"/>
    <property type="match status" value="1"/>
</dbReference>
<dbReference type="Gene3D" id="3.40.50.620">
    <property type="entry name" value="HUPs"/>
    <property type="match status" value="1"/>
</dbReference>
<protein>
    <submittedName>
        <fullName evidence="3">YdcF family protein</fullName>
    </submittedName>
</protein>
<dbReference type="RefSeq" id="WP_126480844.1">
    <property type="nucleotide sequence ID" value="NZ_RXNS01000002.1"/>
</dbReference>
<dbReference type="Proteomes" id="UP000267400">
    <property type="component" value="Unassembled WGS sequence"/>
</dbReference>
<name>A0A3S0JCJ0_9GAMM</name>
<dbReference type="PANTHER" id="PTHR30336:SF4">
    <property type="entry name" value="ENVELOPE BIOGENESIS FACTOR ELYC"/>
    <property type="match status" value="1"/>
</dbReference>
<proteinExistence type="predicted"/>
<dbReference type="AlphaFoldDB" id="A0A3S0JCJ0"/>
<gene>
    <name evidence="3" type="ORF">EKG36_02855</name>
</gene>
<feature type="transmembrane region" description="Helical" evidence="1">
    <location>
        <begin position="6"/>
        <end position="25"/>
    </location>
</feature>
<dbReference type="GO" id="GO:0043164">
    <property type="term" value="P:Gram-negative-bacterium-type cell wall biogenesis"/>
    <property type="evidence" value="ECO:0007669"/>
    <property type="project" value="TreeGrafter"/>
</dbReference>
<feature type="transmembrane region" description="Helical" evidence="1">
    <location>
        <begin position="30"/>
        <end position="51"/>
    </location>
</feature>
<keyword evidence="1" id="KW-1133">Transmembrane helix</keyword>